<accession>A0AA88DC14</accession>
<dbReference type="Proteomes" id="UP001187192">
    <property type="component" value="Unassembled WGS sequence"/>
</dbReference>
<reference evidence="2" key="1">
    <citation type="submission" date="2023-07" db="EMBL/GenBank/DDBJ databases">
        <title>draft genome sequence of fig (Ficus carica).</title>
        <authorList>
            <person name="Takahashi T."/>
            <person name="Nishimura K."/>
        </authorList>
    </citation>
    <scope>NUCLEOTIDE SEQUENCE</scope>
</reference>
<name>A0AA88DC14_FICCA</name>
<feature type="compositionally biased region" description="Basic and acidic residues" evidence="1">
    <location>
        <begin position="10"/>
        <end position="32"/>
    </location>
</feature>
<sequence length="77" mass="8825">MPLLCQPRGPKRESLNERRHALEIGYEGDKGVHVSPGDGNHGHEEDEEVDEDGERDEKRRHQDVRVEKGNDVADDRK</sequence>
<dbReference type="EMBL" id="BTGU01000041">
    <property type="protein sequence ID" value="GMN52465.1"/>
    <property type="molecule type" value="Genomic_DNA"/>
</dbReference>
<feature type="compositionally biased region" description="Basic and acidic residues" evidence="1">
    <location>
        <begin position="55"/>
        <end position="77"/>
    </location>
</feature>
<gene>
    <name evidence="2" type="ORF">TIFTF001_021598</name>
</gene>
<comment type="caution">
    <text evidence="2">The sequence shown here is derived from an EMBL/GenBank/DDBJ whole genome shotgun (WGS) entry which is preliminary data.</text>
</comment>
<protein>
    <submittedName>
        <fullName evidence="2">Uncharacterized protein</fullName>
    </submittedName>
</protein>
<organism evidence="2 3">
    <name type="scientific">Ficus carica</name>
    <name type="common">Common fig</name>
    <dbReference type="NCBI Taxonomy" id="3494"/>
    <lineage>
        <taxon>Eukaryota</taxon>
        <taxon>Viridiplantae</taxon>
        <taxon>Streptophyta</taxon>
        <taxon>Embryophyta</taxon>
        <taxon>Tracheophyta</taxon>
        <taxon>Spermatophyta</taxon>
        <taxon>Magnoliopsida</taxon>
        <taxon>eudicotyledons</taxon>
        <taxon>Gunneridae</taxon>
        <taxon>Pentapetalae</taxon>
        <taxon>rosids</taxon>
        <taxon>fabids</taxon>
        <taxon>Rosales</taxon>
        <taxon>Moraceae</taxon>
        <taxon>Ficeae</taxon>
        <taxon>Ficus</taxon>
    </lineage>
</organism>
<evidence type="ECO:0000313" key="2">
    <source>
        <dbReference type="EMBL" id="GMN52465.1"/>
    </source>
</evidence>
<keyword evidence="3" id="KW-1185">Reference proteome</keyword>
<evidence type="ECO:0000256" key="1">
    <source>
        <dbReference type="SAM" id="MobiDB-lite"/>
    </source>
</evidence>
<proteinExistence type="predicted"/>
<evidence type="ECO:0000313" key="3">
    <source>
        <dbReference type="Proteomes" id="UP001187192"/>
    </source>
</evidence>
<feature type="region of interest" description="Disordered" evidence="1">
    <location>
        <begin position="1"/>
        <end position="77"/>
    </location>
</feature>
<feature type="compositionally biased region" description="Acidic residues" evidence="1">
    <location>
        <begin position="45"/>
        <end position="54"/>
    </location>
</feature>
<dbReference type="AlphaFoldDB" id="A0AA88DC14"/>